<feature type="signal peptide" evidence="2">
    <location>
        <begin position="1"/>
        <end position="22"/>
    </location>
</feature>
<dbReference type="EMBL" id="JABEYB010000014">
    <property type="protein sequence ID" value="NNU77655.1"/>
    <property type="molecule type" value="Genomic_DNA"/>
</dbReference>
<organism evidence="4 5">
    <name type="scientific">Clostridium estertheticum</name>
    <dbReference type="NCBI Taxonomy" id="238834"/>
    <lineage>
        <taxon>Bacteria</taxon>
        <taxon>Bacillati</taxon>
        <taxon>Bacillota</taxon>
        <taxon>Clostridia</taxon>
        <taxon>Eubacteriales</taxon>
        <taxon>Clostridiaceae</taxon>
        <taxon>Clostridium</taxon>
    </lineage>
</organism>
<protein>
    <recommendedName>
        <fullName evidence="3">Cyclophilin-like domain-containing protein</fullName>
    </recommendedName>
</protein>
<feature type="domain" description="Cyclophilin-like" evidence="3">
    <location>
        <begin position="64"/>
        <end position="170"/>
    </location>
</feature>
<dbReference type="InterPro" id="IPR041183">
    <property type="entry name" value="Cyclophilin-like"/>
</dbReference>
<evidence type="ECO:0000259" key="3">
    <source>
        <dbReference type="Pfam" id="PF18050"/>
    </source>
</evidence>
<evidence type="ECO:0000256" key="2">
    <source>
        <dbReference type="SAM" id="SignalP"/>
    </source>
</evidence>
<feature type="region of interest" description="Disordered" evidence="1">
    <location>
        <begin position="26"/>
        <end position="49"/>
    </location>
</feature>
<evidence type="ECO:0000313" key="4">
    <source>
        <dbReference type="EMBL" id="NNU77655.1"/>
    </source>
</evidence>
<evidence type="ECO:0000313" key="5">
    <source>
        <dbReference type="Proteomes" id="UP000531659"/>
    </source>
</evidence>
<sequence length="188" mass="21120">MIKRLFTIMIVALIVVPFTGCGKQETATQSNTVSNSNINKSNTKSGDNATVKLPDLQIRFGPKGNEYTIKMDNNDTAKQIARDVGEEDWNLPIYHFDDFKNSDVMQYYDIASSYKFTSKPENVTSEKAGEVYYSDPNRIVIFYQDAKVVGKYMRVGKLENTNGLKEAVKNNPVVEGWSNKIISISPAK</sequence>
<keyword evidence="2" id="KW-0732">Signal</keyword>
<evidence type="ECO:0000256" key="1">
    <source>
        <dbReference type="SAM" id="MobiDB-lite"/>
    </source>
</evidence>
<dbReference type="Pfam" id="PF18050">
    <property type="entry name" value="Cyclophil_like2"/>
    <property type="match status" value="1"/>
</dbReference>
<gene>
    <name evidence="4" type="ORF">HLQ16_17120</name>
</gene>
<feature type="chain" id="PRO_5030930750" description="Cyclophilin-like domain-containing protein" evidence="2">
    <location>
        <begin position="23"/>
        <end position="188"/>
    </location>
</feature>
<dbReference type="Proteomes" id="UP000531659">
    <property type="component" value="Unassembled WGS sequence"/>
</dbReference>
<proteinExistence type="predicted"/>
<reference evidence="4 5" key="1">
    <citation type="submission" date="2020-05" db="EMBL/GenBank/DDBJ databases">
        <title>Complete genome of Clostridium estertheticum subspecies estertheticum, isolated from Vacuum packed lamb meat from New Zealand imported to Switzerland.</title>
        <authorList>
            <person name="Wambui J."/>
            <person name="Stevens M.J.A."/>
            <person name="Stephan R."/>
        </authorList>
    </citation>
    <scope>NUCLEOTIDE SEQUENCE [LARGE SCALE GENOMIC DNA]</scope>
    <source>
        <strain evidence="4 5">CEST001</strain>
    </source>
</reference>
<comment type="caution">
    <text evidence="4">The sequence shown here is derived from an EMBL/GenBank/DDBJ whole genome shotgun (WGS) entry which is preliminary data.</text>
</comment>
<accession>A0A7Y3WU51</accession>
<dbReference type="AlphaFoldDB" id="A0A7Y3WU51"/>
<feature type="compositionally biased region" description="Low complexity" evidence="1">
    <location>
        <begin position="30"/>
        <end position="45"/>
    </location>
</feature>
<dbReference type="RefSeq" id="WP_171298289.1">
    <property type="nucleotide sequence ID" value="NZ_CP087098.1"/>
</dbReference>
<name>A0A7Y3WU51_9CLOT</name>